<dbReference type="HOGENOM" id="CLU_082936_3_0_4"/>
<feature type="domain" description="DUF2726" evidence="1">
    <location>
        <begin position="43"/>
        <end position="156"/>
    </location>
</feature>
<dbReference type="Pfam" id="PF10881">
    <property type="entry name" value="DUF2726"/>
    <property type="match status" value="1"/>
</dbReference>
<dbReference type="Proteomes" id="UP000067461">
    <property type="component" value="Chromosome"/>
</dbReference>
<name>A0A060NNU5_9BURK</name>
<proteinExistence type="predicted"/>
<sequence length="160" mass="17971">MNTALVVLILLAIVVAVLLYLKKRGLLEGSGSGQWPFYVKKPLTQPEQVLYHRLVKALPEHIVLAQVQVSRVLGVKKGSNFNEWNNRINRLSYDFVVCSKDSTVLAAIELDDKSHEPNRRMATDEKKNKATADAGLLLIRWNVKALPDESAIQRALRNEA</sequence>
<evidence type="ECO:0000259" key="1">
    <source>
        <dbReference type="Pfam" id="PF10881"/>
    </source>
</evidence>
<dbReference type="AlphaFoldDB" id="A0A060NNU5"/>
<protein>
    <submittedName>
        <fullName evidence="2">Zn-finger domain associated with topoisomerase type I</fullName>
    </submittedName>
</protein>
<dbReference type="EMBL" id="AP014568">
    <property type="protein sequence ID" value="BAO81198.1"/>
    <property type="molecule type" value="Genomic_DNA"/>
</dbReference>
<keyword evidence="3" id="KW-1185">Reference proteome</keyword>
<accession>A0A060NNU5</accession>
<dbReference type="GO" id="GO:0016853">
    <property type="term" value="F:isomerase activity"/>
    <property type="evidence" value="ECO:0007669"/>
    <property type="project" value="UniProtKB-KW"/>
</dbReference>
<dbReference type="RefSeq" id="WP_045531612.1">
    <property type="nucleotide sequence ID" value="NZ_AP014568.1"/>
</dbReference>
<organism evidence="2 3">
    <name type="scientific">Serpentinimonas raichei</name>
    <dbReference type="NCBI Taxonomy" id="1458425"/>
    <lineage>
        <taxon>Bacteria</taxon>
        <taxon>Pseudomonadati</taxon>
        <taxon>Pseudomonadota</taxon>
        <taxon>Betaproteobacteria</taxon>
        <taxon>Burkholderiales</taxon>
        <taxon>Comamonadaceae</taxon>
        <taxon>Serpentinimonas</taxon>
    </lineage>
</organism>
<dbReference type="InterPro" id="IPR024402">
    <property type="entry name" value="DUF2726"/>
</dbReference>
<evidence type="ECO:0000313" key="2">
    <source>
        <dbReference type="EMBL" id="BAO81198.1"/>
    </source>
</evidence>
<keyword evidence="2" id="KW-0413">Isomerase</keyword>
<dbReference type="OrthoDB" id="6882268at2"/>
<gene>
    <name evidence="2" type="ORF">SRAA_1344</name>
</gene>
<dbReference type="KEGG" id="cbaa:SRAA_1344"/>
<reference evidence="2 3" key="1">
    <citation type="journal article" date="2014" name="Nat. Commun.">
        <title>Physiological and genomic features of highly alkaliphilic hydrogen-utilizing Betaproteobacteria from a continental serpentinizing site.</title>
        <authorList>
            <person name="Suzuki S."/>
            <person name="Kuenen J.G."/>
            <person name="Schipper K."/>
            <person name="van der Velde S."/>
            <person name="Ishii S."/>
            <person name="Wu A."/>
            <person name="Sorokin D.Y."/>
            <person name="Tenney A."/>
            <person name="Meng X.Y."/>
            <person name="Morrill P.L."/>
            <person name="Kamagata Y."/>
            <person name="Muyzer G."/>
            <person name="Nealson K.H."/>
        </authorList>
    </citation>
    <scope>NUCLEOTIDE SEQUENCE [LARGE SCALE GENOMIC DNA]</scope>
    <source>
        <strain evidence="2 3">A1</strain>
    </source>
</reference>
<evidence type="ECO:0000313" key="3">
    <source>
        <dbReference type="Proteomes" id="UP000067461"/>
    </source>
</evidence>
<dbReference type="STRING" id="1458425.SRAA_1344"/>